<organism evidence="1 2">
    <name type="scientific">Mycoplasmopsis bovigenitalium 51080</name>
    <dbReference type="NCBI Taxonomy" id="1188235"/>
    <lineage>
        <taxon>Bacteria</taxon>
        <taxon>Bacillati</taxon>
        <taxon>Mycoplasmatota</taxon>
        <taxon>Mycoplasmoidales</taxon>
        <taxon>Metamycoplasmataceae</taxon>
        <taxon>Mycoplasmopsis</taxon>
    </lineage>
</organism>
<dbReference type="EMBL" id="AORH01000034">
    <property type="protein sequence ID" value="ENY69003.1"/>
    <property type="molecule type" value="Genomic_DNA"/>
</dbReference>
<proteinExistence type="predicted"/>
<protein>
    <submittedName>
        <fullName evidence="1">Uncharacterized protein</fullName>
    </submittedName>
</protein>
<dbReference type="STRING" id="1188235.MBVG_6820"/>
<sequence length="92" mass="10631">MRNIFQIYQDGERYYLVKCVSPQADGVDVGFNEKTLQVIHQFEPTQAQEVISFLKQINKPIASAWSISNSGLKFNQVEKAIKKSNKNKIERR</sequence>
<evidence type="ECO:0000313" key="1">
    <source>
        <dbReference type="EMBL" id="ENY69003.1"/>
    </source>
</evidence>
<dbReference type="RefSeq" id="WP_004421600.1">
    <property type="nucleotide sequence ID" value="NZ_AORH01000034.1"/>
</dbReference>
<name>N9VBD4_9BACT</name>
<evidence type="ECO:0000313" key="2">
    <source>
        <dbReference type="Proteomes" id="UP000013220"/>
    </source>
</evidence>
<reference evidence="1 2" key="1">
    <citation type="journal article" date="2013" name="Genome Announc.">
        <title>Draft Genome Sequences of Mycoplasma alkalescens, Mycoplasma arginini, and Mycoplasma bovigenitalium, Three Species with Equivocal Pathogenic Status for Cattle.</title>
        <authorList>
            <person name="Manso-Silvan L."/>
            <person name="Tardy F."/>
            <person name="Baranowski E."/>
            <person name="Barre A."/>
            <person name="Blanchard A."/>
            <person name="Breton M."/>
            <person name="Couture C."/>
            <person name="Citti C."/>
            <person name="Dordet-Frisoni E."/>
            <person name="Dupuy V."/>
            <person name="Gaurivaud P."/>
            <person name="Jacob D."/>
            <person name="Lemaitre C."/>
            <person name="Nikolski M."/>
            <person name="Nouvel L.X."/>
            <person name="Poumarat F."/>
            <person name="Thebault P."/>
            <person name="Theil S."/>
            <person name="Thiaucourt F."/>
            <person name="Sirand-Pugnet P."/>
        </authorList>
    </citation>
    <scope>NUCLEOTIDE SEQUENCE [LARGE SCALE GENOMIC DNA]</scope>
    <source>
        <strain evidence="1 2">51080</strain>
    </source>
</reference>
<dbReference type="Proteomes" id="UP000013220">
    <property type="component" value="Unassembled WGS sequence"/>
</dbReference>
<dbReference type="AlphaFoldDB" id="N9VBD4"/>
<accession>N9VBD4</accession>
<dbReference type="PATRIC" id="fig|1188235.3.peg.679"/>
<gene>
    <name evidence="1" type="ORF">MBVG_6820</name>
</gene>
<keyword evidence="2" id="KW-1185">Reference proteome</keyword>
<comment type="caution">
    <text evidence="1">The sequence shown here is derived from an EMBL/GenBank/DDBJ whole genome shotgun (WGS) entry which is preliminary data.</text>
</comment>